<gene>
    <name evidence="1" type="ORF">A0H81_14601</name>
</gene>
<name>A0A1C7LN69_GRIFR</name>
<protein>
    <submittedName>
        <fullName evidence="1">Uncharacterized protein</fullName>
    </submittedName>
</protein>
<sequence>MLRRSHSRGLGQNVRLILCFSPINELFQTYWPVAWKYVARLPIIFCFSLRNPPHFSQNSADSTSFTAKYAPNLGVSVAQIDCGSLVDAGIYNPITVGQQMDLTLNNKTRPPVFNFSMSSLANSPSPSRLTIMIQGAPFFRRWHAHSFITDLDNTAQESMNTMFVVRNVDDGLATGNFTPALRVYIDLDYEEGQLLRQDILDNRPIWQGDIRQLQSSTVIAVAPNQKGGFSATVLDASNNVPLPPDIFTLNQTENTAIYVVELAFATADLVTKVAYKDGSADAVFELILPIGTSWISAKWLRNGKDCTYWTDVGPATASWVTMPN</sequence>
<keyword evidence="2" id="KW-1185">Reference proteome</keyword>
<dbReference type="EMBL" id="LUGG01000044">
    <property type="protein sequence ID" value="OBZ65429.1"/>
    <property type="molecule type" value="Genomic_DNA"/>
</dbReference>
<dbReference type="OMA" id="SWISAKW"/>
<dbReference type="Proteomes" id="UP000092993">
    <property type="component" value="Unassembled WGS sequence"/>
</dbReference>
<comment type="caution">
    <text evidence="1">The sequence shown here is derived from an EMBL/GenBank/DDBJ whole genome shotgun (WGS) entry which is preliminary data.</text>
</comment>
<evidence type="ECO:0000313" key="1">
    <source>
        <dbReference type="EMBL" id="OBZ65429.1"/>
    </source>
</evidence>
<reference evidence="1 2" key="1">
    <citation type="submission" date="2016-03" db="EMBL/GenBank/DDBJ databases">
        <title>Whole genome sequencing of Grifola frondosa 9006-11.</title>
        <authorList>
            <person name="Min B."/>
            <person name="Park H."/>
            <person name="Kim J.-G."/>
            <person name="Cho H."/>
            <person name="Oh Y.-L."/>
            <person name="Kong W.-S."/>
            <person name="Choi I.-G."/>
        </authorList>
    </citation>
    <scope>NUCLEOTIDE SEQUENCE [LARGE SCALE GENOMIC DNA]</scope>
    <source>
        <strain evidence="1 2">9006-11</strain>
    </source>
</reference>
<accession>A0A1C7LN69</accession>
<proteinExistence type="predicted"/>
<evidence type="ECO:0000313" key="2">
    <source>
        <dbReference type="Proteomes" id="UP000092993"/>
    </source>
</evidence>
<dbReference type="OrthoDB" id="3135897at2759"/>
<dbReference type="AlphaFoldDB" id="A0A1C7LN69"/>
<organism evidence="1 2">
    <name type="scientific">Grifola frondosa</name>
    <name type="common">Maitake</name>
    <name type="synonym">Polyporus frondosus</name>
    <dbReference type="NCBI Taxonomy" id="5627"/>
    <lineage>
        <taxon>Eukaryota</taxon>
        <taxon>Fungi</taxon>
        <taxon>Dikarya</taxon>
        <taxon>Basidiomycota</taxon>
        <taxon>Agaricomycotina</taxon>
        <taxon>Agaricomycetes</taxon>
        <taxon>Polyporales</taxon>
        <taxon>Grifolaceae</taxon>
        <taxon>Grifola</taxon>
    </lineage>
</organism>